<dbReference type="PROSITE" id="PS51257">
    <property type="entry name" value="PROKAR_LIPOPROTEIN"/>
    <property type="match status" value="1"/>
</dbReference>
<dbReference type="PANTHER" id="PTHR45661:SF3">
    <property type="entry name" value="IG-LIKE DOMAIN-CONTAINING PROTEIN"/>
    <property type="match status" value="1"/>
</dbReference>
<reference evidence="2 3" key="1">
    <citation type="submission" date="2013-04" db="EMBL/GenBank/DDBJ databases">
        <title>The Genome Sequence of Treponema maltophilum ATCC 51939.</title>
        <authorList>
            <consortium name="The Broad Institute Genomics Platform"/>
            <person name="Earl A."/>
            <person name="Ward D."/>
            <person name="Feldgarden M."/>
            <person name="Gevers D."/>
            <person name="Leonetti C."/>
            <person name="Blanton J.M."/>
            <person name="Dewhirst F.E."/>
            <person name="Izard J."/>
            <person name="Walker B."/>
            <person name="Young S."/>
            <person name="Zeng Q."/>
            <person name="Gargeya S."/>
            <person name="Fitzgerald M."/>
            <person name="Haas B."/>
            <person name="Abouelleil A."/>
            <person name="Allen A.W."/>
            <person name="Alvarado L."/>
            <person name="Arachchi H.M."/>
            <person name="Berlin A.M."/>
            <person name="Chapman S.B."/>
            <person name="Gainer-Dewar J."/>
            <person name="Goldberg J."/>
            <person name="Griggs A."/>
            <person name="Gujja S."/>
            <person name="Hansen M."/>
            <person name="Howarth C."/>
            <person name="Imamovic A."/>
            <person name="Ireland A."/>
            <person name="Larimer J."/>
            <person name="McCowan C."/>
            <person name="Murphy C."/>
            <person name="Pearson M."/>
            <person name="Poon T.W."/>
            <person name="Priest M."/>
            <person name="Roberts A."/>
            <person name="Saif S."/>
            <person name="Shea T."/>
            <person name="Sisk P."/>
            <person name="Sykes S."/>
            <person name="Wortman J."/>
            <person name="Nusbaum C."/>
            <person name="Birren B."/>
        </authorList>
    </citation>
    <scope>NUCLEOTIDE SEQUENCE [LARGE SCALE GENOMIC DNA]</scope>
    <source>
        <strain evidence="2 3">ATCC 51939</strain>
    </source>
</reference>
<evidence type="ECO:0000313" key="2">
    <source>
        <dbReference type="EMBL" id="EPF30608.1"/>
    </source>
</evidence>
<feature type="signal peptide" evidence="1">
    <location>
        <begin position="1"/>
        <end position="24"/>
    </location>
</feature>
<dbReference type="PANTHER" id="PTHR45661">
    <property type="entry name" value="SURFACE ANTIGEN"/>
    <property type="match status" value="1"/>
</dbReference>
<feature type="chain" id="PRO_5004522653" description="Leucine-rich repeat domain-containing protein" evidence="1">
    <location>
        <begin position="25"/>
        <end position="313"/>
    </location>
</feature>
<accession>S3JXA3</accession>
<keyword evidence="3" id="KW-1185">Reference proteome</keyword>
<protein>
    <recommendedName>
        <fullName evidence="4">Leucine-rich repeat domain-containing protein</fullName>
    </recommendedName>
</protein>
<dbReference type="PATRIC" id="fig|1125699.3.peg.947"/>
<dbReference type="Gene3D" id="3.80.10.10">
    <property type="entry name" value="Ribonuclease Inhibitor"/>
    <property type="match status" value="1"/>
</dbReference>
<organism evidence="2 3">
    <name type="scientific">Treponema maltophilum ATCC 51939</name>
    <dbReference type="NCBI Taxonomy" id="1125699"/>
    <lineage>
        <taxon>Bacteria</taxon>
        <taxon>Pseudomonadati</taxon>
        <taxon>Spirochaetota</taxon>
        <taxon>Spirochaetia</taxon>
        <taxon>Spirochaetales</taxon>
        <taxon>Treponemataceae</taxon>
        <taxon>Treponema</taxon>
    </lineage>
</organism>
<dbReference type="HOGENOM" id="CLU_888355_0_0_12"/>
<dbReference type="STRING" id="1125699.HMPREF9194_00925"/>
<gene>
    <name evidence="2" type="ORF">HMPREF9194_00925</name>
</gene>
<sequence>MKTVKKTMLTAPALVLLCALFITACPQPFENKPNVPSGPDPNLKIENGVLKGYNGTPSGTLVIPENVTEIDVNAFFECKGINGTVVFPANLKTIGAGAFYSCSNIDGFDFSQCKQLTLIKGLAFAKCTKIRTVNLPASLETIKGDAFEDCTELKELTVKAGGPLIADKNIIYTSDKTTILCCAPNEESVNLPKDLKEMAEAAFKACTNLKTVKLPDSVETLGFQAFFRCTGLTGTVVLPANLKIIDIGVFCLCSNVDCFDLSRCTALTSIGNLAFSLCKADAVFKVKDNSVGSAIKIMLIERGIKESQIQKVK</sequence>
<dbReference type="EMBL" id="ATFF01000006">
    <property type="protein sequence ID" value="EPF30608.1"/>
    <property type="molecule type" value="Genomic_DNA"/>
</dbReference>
<dbReference type="eggNOG" id="COG5492">
    <property type="taxonomic scope" value="Bacteria"/>
</dbReference>
<dbReference type="InterPro" id="IPR053139">
    <property type="entry name" value="Surface_bspA-like"/>
</dbReference>
<dbReference type="RefSeq" id="WP_016525219.1">
    <property type="nucleotide sequence ID" value="NZ_KE332518.1"/>
</dbReference>
<evidence type="ECO:0000256" key="1">
    <source>
        <dbReference type="SAM" id="SignalP"/>
    </source>
</evidence>
<dbReference type="OrthoDB" id="361449at2"/>
<dbReference type="Proteomes" id="UP000014541">
    <property type="component" value="Unassembled WGS sequence"/>
</dbReference>
<dbReference type="SUPFAM" id="SSF52058">
    <property type="entry name" value="L domain-like"/>
    <property type="match status" value="1"/>
</dbReference>
<proteinExistence type="predicted"/>
<name>S3JXA3_TREMA</name>
<keyword evidence="1" id="KW-0732">Signal</keyword>
<dbReference type="InterPro" id="IPR032675">
    <property type="entry name" value="LRR_dom_sf"/>
</dbReference>
<evidence type="ECO:0000313" key="3">
    <source>
        <dbReference type="Proteomes" id="UP000014541"/>
    </source>
</evidence>
<comment type="caution">
    <text evidence="2">The sequence shown here is derived from an EMBL/GenBank/DDBJ whole genome shotgun (WGS) entry which is preliminary data.</text>
</comment>
<dbReference type="InterPro" id="IPR026906">
    <property type="entry name" value="LRR_5"/>
</dbReference>
<dbReference type="AlphaFoldDB" id="S3JXA3"/>
<dbReference type="Pfam" id="PF13306">
    <property type="entry name" value="LRR_5"/>
    <property type="match status" value="2"/>
</dbReference>
<evidence type="ECO:0008006" key="4">
    <source>
        <dbReference type="Google" id="ProtNLM"/>
    </source>
</evidence>